<organism evidence="2 3">
    <name type="scientific">Magallana gigas</name>
    <name type="common">Pacific oyster</name>
    <name type="synonym">Crassostrea gigas</name>
    <dbReference type="NCBI Taxonomy" id="29159"/>
    <lineage>
        <taxon>Eukaryota</taxon>
        <taxon>Metazoa</taxon>
        <taxon>Spiralia</taxon>
        <taxon>Lophotrochozoa</taxon>
        <taxon>Mollusca</taxon>
        <taxon>Bivalvia</taxon>
        <taxon>Autobranchia</taxon>
        <taxon>Pteriomorphia</taxon>
        <taxon>Ostreida</taxon>
        <taxon>Ostreoidea</taxon>
        <taxon>Ostreidae</taxon>
        <taxon>Magallana</taxon>
    </lineage>
</organism>
<keyword evidence="1" id="KW-1133">Transmembrane helix</keyword>
<name>A0A8W8I1A0_MAGGI</name>
<evidence type="ECO:0000256" key="1">
    <source>
        <dbReference type="SAM" id="Phobius"/>
    </source>
</evidence>
<reference evidence="2" key="1">
    <citation type="submission" date="2022-08" db="UniProtKB">
        <authorList>
            <consortium name="EnsemblMetazoa"/>
        </authorList>
    </citation>
    <scope>IDENTIFICATION</scope>
    <source>
        <strain evidence="2">05x7-T-G4-1.051#20</strain>
    </source>
</reference>
<keyword evidence="1" id="KW-0472">Membrane</keyword>
<feature type="transmembrane region" description="Helical" evidence="1">
    <location>
        <begin position="190"/>
        <end position="208"/>
    </location>
</feature>
<evidence type="ECO:0000313" key="3">
    <source>
        <dbReference type="Proteomes" id="UP000005408"/>
    </source>
</evidence>
<sequence>MAYATGCRNDLDTRWRKNKKTRQECFHIRFHYLRSEEVVEKCFIEKLPPHITPIKKSKQVWKGLDGAYGEYHVTFYQSFLTTRPASFEDDVHNTWSSNKPSTEEMACMVVTGTICGESTIEKNAYFIVFQRGFEKSKLTFEKYHGIFNEIHSKQEKYVPKLLRAGTEDNLCEFETRFVQQWNFLRTRYNSIFHGFLSFCISFGTFYVMNIESDSPMNVAKLNDLFKTIKERKKKALQTATKYGKERTHVRVPYIFSFQPAVFSSTTKLRKIIEQFGFTRDSDEMKRTTMVKFKYPNVGKHNFDENGELFRIELSENKWFMATVLPAQSSAQLTRIKYGLKSFKNVKSENISKINLKLIETATNEYQMEPSCDIHRATEKVSELYSVTNWFGEKKVKLHIKTTTQLKGDAKKLVPCSSSKLVVLVLPEIPNRDTSEEELRSYARHIWKWAIEFAEKLKLALIPETDLERENTLPPPKNT</sequence>
<keyword evidence="1" id="KW-0812">Transmembrane</keyword>
<evidence type="ECO:0000313" key="2">
    <source>
        <dbReference type="EnsemblMetazoa" id="G12018.2:cds"/>
    </source>
</evidence>
<dbReference type="Proteomes" id="UP000005408">
    <property type="component" value="Unassembled WGS sequence"/>
</dbReference>
<protein>
    <submittedName>
        <fullName evidence="2">Uncharacterized protein</fullName>
    </submittedName>
</protein>
<keyword evidence="3" id="KW-1185">Reference proteome</keyword>
<proteinExistence type="predicted"/>
<dbReference type="AlphaFoldDB" id="A0A8W8I1A0"/>
<dbReference type="EnsemblMetazoa" id="G12018.2">
    <property type="protein sequence ID" value="G12018.2:cds"/>
    <property type="gene ID" value="G12018"/>
</dbReference>
<accession>A0A8W8I1A0</accession>